<dbReference type="Proteomes" id="UP000297299">
    <property type="component" value="Unassembled WGS sequence"/>
</dbReference>
<reference evidence="2 3" key="1">
    <citation type="submission" date="2017-11" db="EMBL/GenBank/DDBJ databases">
        <title>Comparative genomics of Botrytis spp.</title>
        <authorList>
            <person name="Valero-Jimenez C.A."/>
            <person name="Tapia P."/>
            <person name="Veloso J."/>
            <person name="Silva-Moreno E."/>
            <person name="Staats M."/>
            <person name="Valdes J.H."/>
            <person name="Van Kan J.A.L."/>
        </authorList>
    </citation>
    <scope>NUCLEOTIDE SEQUENCE [LARGE SCALE GENOMIC DNA]</scope>
    <source>
        <strain evidence="2 3">MUCL2830</strain>
    </source>
</reference>
<dbReference type="EMBL" id="PHWZ01000139">
    <property type="protein sequence ID" value="TEY65540.1"/>
    <property type="molecule type" value="Genomic_DNA"/>
</dbReference>
<accession>A0A4Y8D3M9</accession>
<evidence type="ECO:0000256" key="1">
    <source>
        <dbReference type="SAM" id="SignalP"/>
    </source>
</evidence>
<evidence type="ECO:0000313" key="3">
    <source>
        <dbReference type="Proteomes" id="UP000297299"/>
    </source>
</evidence>
<sequence>MKLQHIFYSFLLLVGTAVAAQPVLFHGTSVVIIPSNQTSAPGNSTLLAANFFCYMGTQGYFSFGWSVPATSGGDTAHCRPDNPLFHWYEHAQLQSCSPASGTCTYLTQNFPIRAPVHAKPLPLPRRPVEYNIKPLDIGNREFGQIAVSYIDDEATRLQVYGIGTREVLKGEECRKALWTLKGILEDWKPDVGFELEDVCDDSGESVDIRKGRVKTQEVLGRL</sequence>
<keyword evidence="3" id="KW-1185">Reference proteome</keyword>
<protein>
    <recommendedName>
        <fullName evidence="4">Ecp2 effector protein domain-containing protein</fullName>
    </recommendedName>
</protein>
<evidence type="ECO:0008006" key="4">
    <source>
        <dbReference type="Google" id="ProtNLM"/>
    </source>
</evidence>
<dbReference type="OrthoDB" id="4392204at2759"/>
<gene>
    <name evidence="2" type="ORF">BOTCAL_0139g00070</name>
</gene>
<dbReference type="STRING" id="38488.A0A4Y8D3M9"/>
<comment type="caution">
    <text evidence="2">The sequence shown here is derived from an EMBL/GenBank/DDBJ whole genome shotgun (WGS) entry which is preliminary data.</text>
</comment>
<name>A0A4Y8D3M9_9HELO</name>
<keyword evidence="1" id="KW-0732">Signal</keyword>
<proteinExistence type="predicted"/>
<dbReference type="AlphaFoldDB" id="A0A4Y8D3M9"/>
<feature type="signal peptide" evidence="1">
    <location>
        <begin position="1"/>
        <end position="19"/>
    </location>
</feature>
<feature type="chain" id="PRO_5021287552" description="Ecp2 effector protein domain-containing protein" evidence="1">
    <location>
        <begin position="20"/>
        <end position="222"/>
    </location>
</feature>
<organism evidence="2 3">
    <name type="scientific">Botryotinia calthae</name>
    <dbReference type="NCBI Taxonomy" id="38488"/>
    <lineage>
        <taxon>Eukaryota</taxon>
        <taxon>Fungi</taxon>
        <taxon>Dikarya</taxon>
        <taxon>Ascomycota</taxon>
        <taxon>Pezizomycotina</taxon>
        <taxon>Leotiomycetes</taxon>
        <taxon>Helotiales</taxon>
        <taxon>Sclerotiniaceae</taxon>
        <taxon>Botryotinia</taxon>
    </lineage>
</organism>
<evidence type="ECO:0000313" key="2">
    <source>
        <dbReference type="EMBL" id="TEY65540.1"/>
    </source>
</evidence>